<dbReference type="InterPro" id="IPR006143">
    <property type="entry name" value="RND_pump_MFP"/>
</dbReference>
<evidence type="ECO:0000256" key="3">
    <source>
        <dbReference type="SAM" id="Coils"/>
    </source>
</evidence>
<feature type="signal peptide" evidence="4">
    <location>
        <begin position="1"/>
        <end position="25"/>
    </location>
</feature>
<comment type="subcellular location">
    <subcellularLocation>
        <location evidence="1">Cell inner membrane</location>
        <topology evidence="1">Lipid-anchor</topology>
    </subcellularLocation>
</comment>
<feature type="domain" description="Multidrug resistance protein MdtA-like barrel-sandwich hybrid" evidence="6">
    <location>
        <begin position="60"/>
        <end position="193"/>
    </location>
</feature>
<dbReference type="PROSITE" id="PS51257">
    <property type="entry name" value="PROKAR_LIPOPROTEIN"/>
    <property type="match status" value="1"/>
</dbReference>
<dbReference type="Pfam" id="PF25917">
    <property type="entry name" value="BSH_RND"/>
    <property type="match status" value="1"/>
</dbReference>
<gene>
    <name evidence="9" type="ORF">DXX92_06605</name>
</gene>
<dbReference type="GO" id="GO:0046677">
    <property type="term" value="P:response to antibiotic"/>
    <property type="evidence" value="ECO:0007669"/>
    <property type="project" value="TreeGrafter"/>
</dbReference>
<dbReference type="OrthoDB" id="9800613at2"/>
<dbReference type="InterPro" id="IPR058627">
    <property type="entry name" value="MdtA-like_C"/>
</dbReference>
<dbReference type="Gene3D" id="1.10.287.470">
    <property type="entry name" value="Helix hairpin bin"/>
    <property type="match status" value="1"/>
</dbReference>
<dbReference type="GO" id="GO:0005886">
    <property type="term" value="C:plasma membrane"/>
    <property type="evidence" value="ECO:0007669"/>
    <property type="project" value="TreeGrafter"/>
</dbReference>
<evidence type="ECO:0000259" key="8">
    <source>
        <dbReference type="Pfam" id="PF25967"/>
    </source>
</evidence>
<evidence type="ECO:0000256" key="1">
    <source>
        <dbReference type="ARBA" id="ARBA00004519"/>
    </source>
</evidence>
<comment type="caution">
    <text evidence="9">The sequence shown here is derived from an EMBL/GenBank/DDBJ whole genome shotgun (WGS) entry which is preliminary data.</text>
</comment>
<reference evidence="9 10" key="1">
    <citation type="submission" date="2018-08" db="EMBL/GenBank/DDBJ databases">
        <title>Thalassotalea euphylliae genome.</title>
        <authorList>
            <person name="Summers S."/>
            <person name="Rice S.A."/>
            <person name="Freckelton M.L."/>
            <person name="Nedved B.T."/>
            <person name="Hadfield M.G."/>
        </authorList>
    </citation>
    <scope>NUCLEOTIDE SEQUENCE [LARGE SCALE GENOMIC DNA]</scope>
    <source>
        <strain evidence="9 10">H2</strain>
    </source>
</reference>
<dbReference type="NCBIfam" id="TIGR01730">
    <property type="entry name" value="RND_mfp"/>
    <property type="match status" value="1"/>
</dbReference>
<evidence type="ECO:0000256" key="4">
    <source>
        <dbReference type="SAM" id="SignalP"/>
    </source>
</evidence>
<dbReference type="SUPFAM" id="SSF111369">
    <property type="entry name" value="HlyD-like secretion proteins"/>
    <property type="match status" value="1"/>
</dbReference>
<name>A0A3E0UK14_9GAMM</name>
<feature type="chain" id="PRO_5017824741" evidence="4">
    <location>
        <begin position="26"/>
        <end position="390"/>
    </location>
</feature>
<dbReference type="AlphaFoldDB" id="A0A3E0UK14"/>
<proteinExistence type="inferred from homology"/>
<dbReference type="InterPro" id="IPR058625">
    <property type="entry name" value="MdtA-like_BSH"/>
</dbReference>
<dbReference type="Pfam" id="PF25944">
    <property type="entry name" value="Beta-barrel_RND"/>
    <property type="match status" value="1"/>
</dbReference>
<feature type="domain" description="Multidrug resistance protein MdtA-like C-terminal permuted SH3" evidence="8">
    <location>
        <begin position="300"/>
        <end position="358"/>
    </location>
</feature>
<dbReference type="Gene3D" id="2.40.30.170">
    <property type="match status" value="1"/>
</dbReference>
<feature type="domain" description="Multidrug resistance protein MdtA-like alpha-helical hairpin" evidence="5">
    <location>
        <begin position="100"/>
        <end position="169"/>
    </location>
</feature>
<evidence type="ECO:0000256" key="2">
    <source>
        <dbReference type="ARBA" id="ARBA00009477"/>
    </source>
</evidence>
<sequence>MKQTVKHGILLSLLSMLLACSQESAQPSAAPKPAVSVYRITAEPVGFVRDFVARTQASQQASIVARVEGELIAKHFEEGSTVDKDQLLFELDDSTYQASLTQAKAELESKQSAAERAKRNLARGQEVAPQGFISQSDLDKLIAEDLQAKAAVSSAQAALEKAELDLSYTRIHAPFAGQIGKIVQDIGNIVGPGSGELASLQATNPVYVNFQIDESEYITYLQSRSEATQAQQAGFTLSLKLPNNTIYQGQGQFVFADTKIDAGMGTVELRAQFENPEGLIVPGLYVTLLVEGNAKQALPMVPQIAVQLGQQGESVLVVDNDNKVVQRQLVLGRQINAMRVVESGLATGDKVIIEGLQKVRSGSEVTLVEKQVDPTTGVISDLTTQDQVKE</sequence>
<dbReference type="Gene3D" id="2.40.50.100">
    <property type="match status" value="1"/>
</dbReference>
<evidence type="ECO:0000259" key="6">
    <source>
        <dbReference type="Pfam" id="PF25917"/>
    </source>
</evidence>
<accession>A0A3E0UK14</accession>
<evidence type="ECO:0000313" key="10">
    <source>
        <dbReference type="Proteomes" id="UP000256999"/>
    </source>
</evidence>
<feature type="domain" description="Multidrug resistance protein MdtA-like beta-barrel" evidence="7">
    <location>
        <begin position="205"/>
        <end position="290"/>
    </location>
</feature>
<evidence type="ECO:0000259" key="7">
    <source>
        <dbReference type="Pfam" id="PF25944"/>
    </source>
</evidence>
<protein>
    <submittedName>
        <fullName evidence="9">Efflux RND transporter periplasmic adaptor subunit</fullName>
    </submittedName>
</protein>
<dbReference type="PANTHER" id="PTHR30158">
    <property type="entry name" value="ACRA/E-RELATED COMPONENT OF DRUG EFFLUX TRANSPORTER"/>
    <property type="match status" value="1"/>
</dbReference>
<comment type="similarity">
    <text evidence="2">Belongs to the membrane fusion protein (MFP) (TC 8.A.1) family.</text>
</comment>
<evidence type="ECO:0000259" key="5">
    <source>
        <dbReference type="Pfam" id="PF25876"/>
    </source>
</evidence>
<dbReference type="Pfam" id="PF25876">
    <property type="entry name" value="HH_MFP_RND"/>
    <property type="match status" value="1"/>
</dbReference>
<dbReference type="InterPro" id="IPR058624">
    <property type="entry name" value="MdtA-like_HH"/>
</dbReference>
<keyword evidence="3" id="KW-0175">Coiled coil</keyword>
<dbReference type="InterPro" id="IPR058626">
    <property type="entry name" value="MdtA-like_b-barrel"/>
</dbReference>
<dbReference type="Gene3D" id="2.40.420.20">
    <property type="match status" value="1"/>
</dbReference>
<dbReference type="Pfam" id="PF25967">
    <property type="entry name" value="RND-MFP_C"/>
    <property type="match status" value="1"/>
</dbReference>
<dbReference type="Proteomes" id="UP000256999">
    <property type="component" value="Unassembled WGS sequence"/>
</dbReference>
<organism evidence="9 10">
    <name type="scientific">Thalassotalea euphylliae</name>
    <dbReference type="NCBI Taxonomy" id="1655234"/>
    <lineage>
        <taxon>Bacteria</taxon>
        <taxon>Pseudomonadati</taxon>
        <taxon>Pseudomonadota</taxon>
        <taxon>Gammaproteobacteria</taxon>
        <taxon>Alteromonadales</taxon>
        <taxon>Colwelliaceae</taxon>
        <taxon>Thalassotalea</taxon>
    </lineage>
</organism>
<evidence type="ECO:0000313" key="9">
    <source>
        <dbReference type="EMBL" id="REL37328.1"/>
    </source>
</evidence>
<dbReference type="GO" id="GO:0030313">
    <property type="term" value="C:cell envelope"/>
    <property type="evidence" value="ECO:0007669"/>
    <property type="project" value="UniProtKB-SubCell"/>
</dbReference>
<feature type="coiled-coil region" evidence="3">
    <location>
        <begin position="100"/>
        <end position="127"/>
    </location>
</feature>
<dbReference type="GO" id="GO:0022857">
    <property type="term" value="F:transmembrane transporter activity"/>
    <property type="evidence" value="ECO:0007669"/>
    <property type="project" value="InterPro"/>
</dbReference>
<keyword evidence="4" id="KW-0732">Signal</keyword>
<dbReference type="EMBL" id="QUOV01000001">
    <property type="protein sequence ID" value="REL37328.1"/>
    <property type="molecule type" value="Genomic_DNA"/>
</dbReference>